<dbReference type="OrthoDB" id="421040at2759"/>
<name>A0A4Y2PKY9_ARAVE</name>
<dbReference type="InterPro" id="IPR012337">
    <property type="entry name" value="RNaseH-like_sf"/>
</dbReference>
<dbReference type="Gene3D" id="3.30.420.10">
    <property type="entry name" value="Ribonuclease H-like superfamily/Ribonuclease H"/>
    <property type="match status" value="1"/>
</dbReference>
<evidence type="ECO:0000313" key="1">
    <source>
        <dbReference type="EMBL" id="GBN51603.1"/>
    </source>
</evidence>
<dbReference type="Proteomes" id="UP000499080">
    <property type="component" value="Unassembled WGS sequence"/>
</dbReference>
<comment type="caution">
    <text evidence="1">The sequence shown here is derived from an EMBL/GenBank/DDBJ whole genome shotgun (WGS) entry which is preliminary data.</text>
</comment>
<dbReference type="AlphaFoldDB" id="A0A4Y2PKY9"/>
<reference evidence="1 2" key="1">
    <citation type="journal article" date="2019" name="Sci. Rep.">
        <title>Orb-weaving spider Araneus ventricosus genome elucidates the spidroin gene catalogue.</title>
        <authorList>
            <person name="Kono N."/>
            <person name="Nakamura H."/>
            <person name="Ohtoshi R."/>
            <person name="Moran D.A.P."/>
            <person name="Shinohara A."/>
            <person name="Yoshida Y."/>
            <person name="Fujiwara M."/>
            <person name="Mori M."/>
            <person name="Tomita M."/>
            <person name="Arakawa K."/>
        </authorList>
    </citation>
    <scope>NUCLEOTIDE SEQUENCE [LARGE SCALE GENOMIC DNA]</scope>
</reference>
<sequence length="185" mass="21233">MGEHPNGEGFAIALAVRNFIGENKDYLILTDSLSNLTALQNLNFQSPKSSLFLARSIFNALKLCSSLELIYTPAHVEIAENERAYSLAKQALISPNICEWISPEDARSACFKIIRQKQNMEWENSKYHDKFRWLNDFNFKKLNLSRRNEVLIFRLVSKTLPLNGILHKCRLMGSPNCFHCQVPET</sequence>
<protein>
    <submittedName>
        <fullName evidence="1">Uncharacterized protein</fullName>
    </submittedName>
</protein>
<accession>A0A4Y2PKY9</accession>
<dbReference type="SUPFAM" id="SSF53098">
    <property type="entry name" value="Ribonuclease H-like"/>
    <property type="match status" value="1"/>
</dbReference>
<gene>
    <name evidence="1" type="ORF">AVEN_269112_1</name>
</gene>
<proteinExistence type="predicted"/>
<organism evidence="1 2">
    <name type="scientific">Araneus ventricosus</name>
    <name type="common">Orbweaver spider</name>
    <name type="synonym">Epeira ventricosa</name>
    <dbReference type="NCBI Taxonomy" id="182803"/>
    <lineage>
        <taxon>Eukaryota</taxon>
        <taxon>Metazoa</taxon>
        <taxon>Ecdysozoa</taxon>
        <taxon>Arthropoda</taxon>
        <taxon>Chelicerata</taxon>
        <taxon>Arachnida</taxon>
        <taxon>Araneae</taxon>
        <taxon>Araneomorphae</taxon>
        <taxon>Entelegynae</taxon>
        <taxon>Araneoidea</taxon>
        <taxon>Araneidae</taxon>
        <taxon>Araneus</taxon>
    </lineage>
</organism>
<dbReference type="EMBL" id="BGPR01011490">
    <property type="protein sequence ID" value="GBN51603.1"/>
    <property type="molecule type" value="Genomic_DNA"/>
</dbReference>
<dbReference type="GO" id="GO:0003676">
    <property type="term" value="F:nucleic acid binding"/>
    <property type="evidence" value="ECO:0007669"/>
    <property type="project" value="InterPro"/>
</dbReference>
<keyword evidence="2" id="KW-1185">Reference proteome</keyword>
<dbReference type="InterPro" id="IPR036397">
    <property type="entry name" value="RNaseH_sf"/>
</dbReference>
<evidence type="ECO:0000313" key="2">
    <source>
        <dbReference type="Proteomes" id="UP000499080"/>
    </source>
</evidence>